<dbReference type="InterPro" id="IPR000358">
    <property type="entry name" value="RNR_small_fam"/>
</dbReference>
<dbReference type="HOGENOM" id="CLU_416343_0_0_1"/>
<evidence type="ECO:0000313" key="2">
    <source>
        <dbReference type="EMBL" id="EFO85108.1"/>
    </source>
</evidence>
<dbReference type="eggNOG" id="ENOG502R501">
    <property type="taxonomic scope" value="Eukaryota"/>
</dbReference>
<proteinExistence type="predicted"/>
<sequence length="659" mass="74304">MLSRIDPKSQDFITEELDFSTLPATQCGIVNSRFTYIPLKNQLTENGPWELHLTNNNLSYMNPKKTYIVFTFKITDEAGNHVQMGGTPEVLYAPINNIAHSIIKSYSMHINGQMVFHNSTNYAYQSYLESALMHGEEIKNSTLTAAGFFHDEVVGSPKSSGFLRRCEMVYKKGTVQVACNISIDLMNQNKVLINGCDVKLTLYPNSSEFLIEGQNLGANKMKFHVTDVFAMVNEFDLADGLSNELELALQSHKNIQYPLISPQIRSFYIEANRLDAPANTIFTSKMPRRVFVGLMSAEAYNGSYETSPFHFQNFDLSQIHIDYCGQSVPGRPFNLDFEGGKFVEPYILMQEALGHARTNFTSNSISKEMFRSGGYTIYGFELSVIAQYHNLFELVKQTNVSVCLNFAKKTPAGGLYAIIYGEFDNILNINDLRVPARPSIPKVVILTFCLAGCRRFFPLLSPPMPRKPVSPSRQLRRPKLPSQPITQPIIPPPTNQPTKPLAANGSDPSMKLVWILNQVTDLQQMVLNHSQRNHELALQKMGKYAMVAKVRYLGEKAATIEMPTAEAAELCPKFLYDDRTLIIHMCLPCRIASRTLDMQIVDDDNQQLAVNLCKICRSTFKSQLGVKFFKHDLPCVKRQLLDDAAKNKVDKKDLKKLVL</sequence>
<reference evidence="2" key="1">
    <citation type="submission" date="2007-07" db="EMBL/GenBank/DDBJ databases">
        <title>PCAP assembly of the Caenorhabditis remanei genome.</title>
        <authorList>
            <consortium name="The Caenorhabditis remanei Sequencing Consortium"/>
            <person name="Wilson R.K."/>
        </authorList>
    </citation>
    <scope>NUCLEOTIDE SEQUENCE [LARGE SCALE GENOMIC DNA]</scope>
    <source>
        <strain evidence="2">PB4641</strain>
    </source>
</reference>
<dbReference type="GO" id="GO:0004748">
    <property type="term" value="F:ribonucleoside-diphosphate reductase activity, thioredoxin disulfide as acceptor"/>
    <property type="evidence" value="ECO:0007669"/>
    <property type="project" value="TreeGrafter"/>
</dbReference>
<dbReference type="STRING" id="31234.E3NQJ7"/>
<keyword evidence="3" id="KW-1185">Reference proteome</keyword>
<protein>
    <submittedName>
        <fullName evidence="2">Uncharacterized protein</fullName>
    </submittedName>
</protein>
<evidence type="ECO:0000313" key="3">
    <source>
        <dbReference type="Proteomes" id="UP000008281"/>
    </source>
</evidence>
<feature type="region of interest" description="Disordered" evidence="1">
    <location>
        <begin position="465"/>
        <end position="501"/>
    </location>
</feature>
<dbReference type="AlphaFoldDB" id="E3NQJ7"/>
<dbReference type="PANTHER" id="PTHR23409">
    <property type="entry name" value="RIBONUCLEOSIDE-DIPHOSPHATE REDUCTASE SMALL CHAIN"/>
    <property type="match status" value="1"/>
</dbReference>
<dbReference type="EMBL" id="DS269532">
    <property type="protein sequence ID" value="EFO85108.1"/>
    <property type="molecule type" value="Genomic_DNA"/>
</dbReference>
<dbReference type="PANTHER" id="PTHR23409:SF21">
    <property type="entry name" value="CAPSID PROTEIN"/>
    <property type="match status" value="1"/>
</dbReference>
<dbReference type="InParanoid" id="E3NQJ7"/>
<name>E3NQJ7_CAERE</name>
<evidence type="ECO:0000256" key="1">
    <source>
        <dbReference type="SAM" id="MobiDB-lite"/>
    </source>
</evidence>
<dbReference type="OrthoDB" id="5862508at2759"/>
<dbReference type="GO" id="GO:0005829">
    <property type="term" value="C:cytosol"/>
    <property type="evidence" value="ECO:0007669"/>
    <property type="project" value="TreeGrafter"/>
</dbReference>
<organism evidence="3">
    <name type="scientific">Caenorhabditis remanei</name>
    <name type="common">Caenorhabditis vulgaris</name>
    <dbReference type="NCBI Taxonomy" id="31234"/>
    <lineage>
        <taxon>Eukaryota</taxon>
        <taxon>Metazoa</taxon>
        <taxon>Ecdysozoa</taxon>
        <taxon>Nematoda</taxon>
        <taxon>Chromadorea</taxon>
        <taxon>Rhabditida</taxon>
        <taxon>Rhabditina</taxon>
        <taxon>Rhabditomorpha</taxon>
        <taxon>Rhabditoidea</taxon>
        <taxon>Rhabditidae</taxon>
        <taxon>Peloderinae</taxon>
        <taxon>Caenorhabditis</taxon>
    </lineage>
</organism>
<dbReference type="Proteomes" id="UP000008281">
    <property type="component" value="Unassembled WGS sequence"/>
</dbReference>
<gene>
    <name evidence="2" type="ORF">CRE_25991</name>
</gene>
<accession>E3NQJ7</accession>
<dbReference type="GO" id="GO:0009263">
    <property type="term" value="P:deoxyribonucleotide biosynthetic process"/>
    <property type="evidence" value="ECO:0007669"/>
    <property type="project" value="InterPro"/>
</dbReference>